<evidence type="ECO:0000313" key="7">
    <source>
        <dbReference type="Proteomes" id="UP001387100"/>
    </source>
</evidence>
<keyword evidence="3" id="KW-0813">Transport</keyword>
<dbReference type="InterPro" id="IPR006059">
    <property type="entry name" value="SBP"/>
</dbReference>
<evidence type="ECO:0000313" key="6">
    <source>
        <dbReference type="EMBL" id="MEJ5945745.1"/>
    </source>
</evidence>
<dbReference type="RefSeq" id="WP_339575129.1">
    <property type="nucleotide sequence ID" value="NZ_JBBIAA010000011.1"/>
</dbReference>
<proteinExistence type="inferred from homology"/>
<feature type="signal peptide" evidence="5">
    <location>
        <begin position="1"/>
        <end position="23"/>
    </location>
</feature>
<evidence type="ECO:0000256" key="3">
    <source>
        <dbReference type="ARBA" id="ARBA00022448"/>
    </source>
</evidence>
<organism evidence="6 7">
    <name type="scientific">Pseudokineococcus basanitobsidens</name>
    <dbReference type="NCBI Taxonomy" id="1926649"/>
    <lineage>
        <taxon>Bacteria</taxon>
        <taxon>Bacillati</taxon>
        <taxon>Actinomycetota</taxon>
        <taxon>Actinomycetes</taxon>
        <taxon>Kineosporiales</taxon>
        <taxon>Kineosporiaceae</taxon>
        <taxon>Pseudokineococcus</taxon>
    </lineage>
</organism>
<dbReference type="EMBL" id="JBBIAA010000011">
    <property type="protein sequence ID" value="MEJ5945745.1"/>
    <property type="molecule type" value="Genomic_DNA"/>
</dbReference>
<dbReference type="PANTHER" id="PTHR43649:SF31">
    <property type="entry name" value="SN-GLYCEROL-3-PHOSPHATE-BINDING PERIPLASMIC PROTEIN UGPB"/>
    <property type="match status" value="1"/>
</dbReference>
<name>A0ABU8RKX4_9ACTN</name>
<dbReference type="SUPFAM" id="SSF53850">
    <property type="entry name" value="Periplasmic binding protein-like II"/>
    <property type="match status" value="1"/>
</dbReference>
<comment type="caution">
    <text evidence="6">The sequence shown here is derived from an EMBL/GenBank/DDBJ whole genome shotgun (WGS) entry which is preliminary data.</text>
</comment>
<accession>A0ABU8RKX4</accession>
<gene>
    <name evidence="6" type="ORF">WDZ17_10630</name>
</gene>
<reference evidence="6 7" key="1">
    <citation type="journal article" date="2017" name="Int. J. Syst. Evol. Microbiol.">
        <title>Pseudokineococcus basanitobsidens sp. nov., isolated from volcanic rock.</title>
        <authorList>
            <person name="Lee D.W."/>
            <person name="Park M.Y."/>
            <person name="Kim J.J."/>
            <person name="Kim B.S."/>
        </authorList>
    </citation>
    <scope>NUCLEOTIDE SEQUENCE [LARGE SCALE GENOMIC DNA]</scope>
    <source>
        <strain evidence="6 7">DSM 103726</strain>
    </source>
</reference>
<dbReference type="Pfam" id="PF01547">
    <property type="entry name" value="SBP_bac_1"/>
    <property type="match status" value="1"/>
</dbReference>
<evidence type="ECO:0000256" key="1">
    <source>
        <dbReference type="ARBA" id="ARBA00004196"/>
    </source>
</evidence>
<protein>
    <submittedName>
        <fullName evidence="6">Extracellular solute-binding protein</fullName>
    </submittedName>
</protein>
<comment type="subcellular location">
    <subcellularLocation>
        <location evidence="1">Cell envelope</location>
    </subcellularLocation>
</comment>
<dbReference type="Gene3D" id="3.40.190.10">
    <property type="entry name" value="Periplasmic binding protein-like II"/>
    <property type="match status" value="1"/>
</dbReference>
<evidence type="ECO:0000256" key="4">
    <source>
        <dbReference type="ARBA" id="ARBA00022729"/>
    </source>
</evidence>
<dbReference type="InterPro" id="IPR050490">
    <property type="entry name" value="Bact_solute-bd_prot1"/>
</dbReference>
<comment type="similarity">
    <text evidence="2">Belongs to the bacterial solute-binding protein 1 family.</text>
</comment>
<sequence>MRALRLRPSATPLAAASIAVVTAAALTACGAGSRTGAETAAEVPCDVEVDSPTTVNVLAYNSSAIDPFTNAMVRSCSQGDLTVEHEPIDFAGQTQRTTATLAGETGTYDVLETYGYIIPQLAADESLVPLDDLVDTYGDEYDLGELNEGMREAMSYDGQLYAVPMQAQMFLLAYRQDVFDELGLEPPTTFDELREVSQTIQDAGDFAYPLALPWLASGDITTSYDAALGSLGVDYVDPETMTPNFDTPEAAQALEEMKSLVPYMDPQVTTFDQPAVQQQMYNGDAAMAIMFSGRMSDLANEDNTQYAADFGFAPPPSVEEGGPQFSALSVDGWSIPANSAVDPDTLFQVIATSVSEEASEAALPAAYPARDGVADDSDSPIVEAASEAIDNAPPAEPFPWTAPISNDTRDVIAQVVLGQTSVEDAVVQMQQIATDDLAQYS</sequence>
<evidence type="ECO:0000256" key="2">
    <source>
        <dbReference type="ARBA" id="ARBA00008520"/>
    </source>
</evidence>
<keyword evidence="4 5" id="KW-0732">Signal</keyword>
<keyword evidence="7" id="KW-1185">Reference proteome</keyword>
<feature type="chain" id="PRO_5047377869" evidence="5">
    <location>
        <begin position="24"/>
        <end position="441"/>
    </location>
</feature>
<dbReference type="PANTHER" id="PTHR43649">
    <property type="entry name" value="ARABINOSE-BINDING PROTEIN-RELATED"/>
    <property type="match status" value="1"/>
</dbReference>
<dbReference type="Proteomes" id="UP001387100">
    <property type="component" value="Unassembled WGS sequence"/>
</dbReference>
<evidence type="ECO:0000256" key="5">
    <source>
        <dbReference type="SAM" id="SignalP"/>
    </source>
</evidence>
<dbReference type="PROSITE" id="PS51257">
    <property type="entry name" value="PROKAR_LIPOPROTEIN"/>
    <property type="match status" value="1"/>
</dbReference>